<reference evidence="2 3" key="1">
    <citation type="submission" date="2011-07" db="EMBL/GenBank/DDBJ databases">
        <title>The Genome Sequence of Prevotella oulorum F0390.</title>
        <authorList>
            <consortium name="The Broad Institute Genome Sequencing Platform"/>
            <consortium name="The Broad Institute Genome Sequencing Center for Infectious Disease"/>
            <person name="Earl A."/>
            <person name="Ward D."/>
            <person name="Feldgarden M."/>
            <person name="Gevers D."/>
            <person name="Izard J."/>
            <person name="Ganesan A."/>
            <person name="Baranova O.V."/>
            <person name="Blanton J.M."/>
            <person name="Tanner A.C."/>
            <person name="Dewhirst F.E."/>
            <person name="Young S.K."/>
            <person name="Zeng Q."/>
            <person name="Gargeya S."/>
            <person name="Fitzgerald M."/>
            <person name="Haas B."/>
            <person name="Abouelleil A."/>
            <person name="Alvarado L."/>
            <person name="Arachchi H.M."/>
            <person name="Berlin A."/>
            <person name="Brown A."/>
            <person name="Chapman S.B."/>
            <person name="Chen Z."/>
            <person name="Dunbar C."/>
            <person name="Freedman E."/>
            <person name="Gearin G."/>
            <person name="Gellesch M."/>
            <person name="Goldberg J."/>
            <person name="Griggs A."/>
            <person name="Gujja S."/>
            <person name="Heiman D."/>
            <person name="Howarth C."/>
            <person name="Larson L."/>
            <person name="Lui A."/>
            <person name="MacDonald P.J.P."/>
            <person name="Mehta T."/>
            <person name="Montmayeur A."/>
            <person name="Murphy C."/>
            <person name="Neiman D."/>
            <person name="Pearson M."/>
            <person name="Priest M."/>
            <person name="Roberts A."/>
            <person name="Saif S."/>
            <person name="Shea T."/>
            <person name="Shenoy N."/>
            <person name="Sisk P."/>
            <person name="Stolte C."/>
            <person name="Sykes S."/>
            <person name="Wortman J."/>
            <person name="Nusbaum C."/>
            <person name="Birren B."/>
        </authorList>
    </citation>
    <scope>NUCLEOTIDE SEQUENCE [LARGE SCALE GENOMIC DNA]</scope>
    <source>
        <strain evidence="2 3">F0390</strain>
    </source>
</reference>
<protein>
    <submittedName>
        <fullName evidence="2">Uncharacterized protein</fullName>
    </submittedName>
</protein>
<proteinExistence type="predicted"/>
<evidence type="ECO:0000313" key="3">
    <source>
        <dbReference type="Proteomes" id="UP000005141"/>
    </source>
</evidence>
<comment type="caution">
    <text evidence="2">The sequence shown here is derived from an EMBL/GenBank/DDBJ whole genome shotgun (WGS) entry which is preliminary data.</text>
</comment>
<dbReference type="RefSeq" id="WP_004380325.1">
    <property type="nucleotide sequence ID" value="NZ_JH114215.1"/>
</dbReference>
<organism evidence="2 3">
    <name type="scientific">Segatella oulorum F0390</name>
    <dbReference type="NCBI Taxonomy" id="702438"/>
    <lineage>
        <taxon>Bacteria</taxon>
        <taxon>Pseudomonadati</taxon>
        <taxon>Bacteroidota</taxon>
        <taxon>Bacteroidia</taxon>
        <taxon>Bacteroidales</taxon>
        <taxon>Prevotellaceae</taxon>
        <taxon>Segatella</taxon>
    </lineage>
</organism>
<dbReference type="PATRIC" id="fig|702438.4.peg.1333"/>
<keyword evidence="1" id="KW-0472">Membrane</keyword>
<dbReference type="Proteomes" id="UP000005141">
    <property type="component" value="Unassembled WGS sequence"/>
</dbReference>
<dbReference type="EMBL" id="ADGI01000044">
    <property type="protein sequence ID" value="EGV31546.1"/>
    <property type="molecule type" value="Genomic_DNA"/>
</dbReference>
<accession>G1WBU2</accession>
<name>G1WBU2_9BACT</name>
<evidence type="ECO:0000256" key="1">
    <source>
        <dbReference type="SAM" id="Phobius"/>
    </source>
</evidence>
<evidence type="ECO:0000313" key="2">
    <source>
        <dbReference type="EMBL" id="EGV31546.1"/>
    </source>
</evidence>
<keyword evidence="1" id="KW-1133">Transmembrane helix</keyword>
<sequence length="42" mass="5135">MTGVDFFLTGIVLMLFGWKLYFDYADRKEERRQREKNAHHSK</sequence>
<dbReference type="GeneID" id="95427206"/>
<dbReference type="HOGENOM" id="CLU_3255915_0_0_10"/>
<dbReference type="AlphaFoldDB" id="G1WBU2"/>
<keyword evidence="3" id="KW-1185">Reference proteome</keyword>
<gene>
    <name evidence="2" type="ORF">HMPREF9431_01293</name>
</gene>
<feature type="transmembrane region" description="Helical" evidence="1">
    <location>
        <begin position="6"/>
        <end position="24"/>
    </location>
</feature>
<keyword evidence="1" id="KW-0812">Transmembrane</keyword>